<evidence type="ECO:0000256" key="3">
    <source>
        <dbReference type="ARBA" id="ARBA00021717"/>
    </source>
</evidence>
<keyword evidence="4 10" id="KW-1003">Cell membrane</keyword>
<keyword evidence="11" id="KW-0966">Cell projection</keyword>
<keyword evidence="11" id="KW-0969">Cilium</keyword>
<keyword evidence="8 10" id="KW-0975">Bacterial flagellum</keyword>
<evidence type="ECO:0000256" key="9">
    <source>
        <dbReference type="NCBIfam" id="TIGR01400"/>
    </source>
</evidence>
<feature type="transmembrane region" description="Helical" evidence="10">
    <location>
        <begin position="175"/>
        <end position="201"/>
    </location>
</feature>
<keyword evidence="11" id="KW-0282">Flagellum</keyword>
<protein>
    <recommendedName>
        <fullName evidence="3 9">Flagellar biosynthetic protein FliR</fullName>
    </recommendedName>
</protein>
<dbReference type="PANTHER" id="PTHR30065">
    <property type="entry name" value="FLAGELLAR BIOSYNTHETIC PROTEIN FLIR"/>
    <property type="match status" value="1"/>
</dbReference>
<evidence type="ECO:0000256" key="4">
    <source>
        <dbReference type="ARBA" id="ARBA00022475"/>
    </source>
</evidence>
<dbReference type="GO" id="GO:0005886">
    <property type="term" value="C:plasma membrane"/>
    <property type="evidence" value="ECO:0007669"/>
    <property type="project" value="UniProtKB-SubCell"/>
</dbReference>
<evidence type="ECO:0000313" key="12">
    <source>
        <dbReference type="Proteomes" id="UP000464374"/>
    </source>
</evidence>
<dbReference type="PRINTS" id="PR00953">
    <property type="entry name" value="TYPE3IMRPROT"/>
</dbReference>
<dbReference type="InterPro" id="IPR002010">
    <property type="entry name" value="T3SS_IM_R"/>
</dbReference>
<name>A0A6P1Y042_9SPIR</name>
<evidence type="ECO:0000256" key="10">
    <source>
        <dbReference type="RuleBase" id="RU362071"/>
    </source>
</evidence>
<comment type="subcellular location">
    <subcellularLocation>
        <location evidence="10">Cell membrane</location>
        <topology evidence="10">Multi-pass membrane protein</topology>
    </subcellularLocation>
    <subcellularLocation>
        <location evidence="10">Bacterial flagellum basal body</location>
    </subcellularLocation>
</comment>
<dbReference type="GO" id="GO:0006605">
    <property type="term" value="P:protein targeting"/>
    <property type="evidence" value="ECO:0007669"/>
    <property type="project" value="UniProtKB-UniRule"/>
</dbReference>
<gene>
    <name evidence="11" type="primary">fliR</name>
    <name evidence="11" type="ORF">GWP43_03895</name>
</gene>
<accession>A0A6P1Y042</accession>
<dbReference type="InterPro" id="IPR006303">
    <property type="entry name" value="FliR"/>
</dbReference>
<comment type="similarity">
    <text evidence="2 10">Belongs to the FliR/MopE/SpaR family.</text>
</comment>
<evidence type="ECO:0000256" key="5">
    <source>
        <dbReference type="ARBA" id="ARBA00022692"/>
    </source>
</evidence>
<keyword evidence="7 10" id="KW-0472">Membrane</keyword>
<dbReference type="RefSeq" id="WP_162662843.1">
    <property type="nucleotide sequence ID" value="NZ_CP048020.1"/>
</dbReference>
<dbReference type="AlphaFoldDB" id="A0A6P1Y042"/>
<evidence type="ECO:0000256" key="2">
    <source>
        <dbReference type="ARBA" id="ARBA00009772"/>
    </source>
</evidence>
<feature type="transmembrane region" description="Helical" evidence="10">
    <location>
        <begin position="130"/>
        <end position="154"/>
    </location>
</feature>
<dbReference type="PANTHER" id="PTHR30065:SF1">
    <property type="entry name" value="SURFACE PRESENTATION OF ANTIGENS PROTEIN SPAR"/>
    <property type="match status" value="1"/>
</dbReference>
<reference evidence="11 12" key="1">
    <citation type="submission" date="2020-01" db="EMBL/GenBank/DDBJ databases">
        <title>Complete genome sequence of a human oral phylogroup 1 Treponema sp. strain ATCC 700766, originally isolated from periodontitis dental plaque.</title>
        <authorList>
            <person name="Chan Y."/>
            <person name="Huo Y.-B."/>
            <person name="Yu X.-L."/>
            <person name="Zeng H."/>
            <person name="Leung W.-K."/>
            <person name="Watt R.M."/>
        </authorList>
    </citation>
    <scope>NUCLEOTIDE SEQUENCE [LARGE SCALE GENOMIC DNA]</scope>
    <source>
        <strain evidence="11 12">OMZ 804</strain>
    </source>
</reference>
<dbReference type="GO" id="GO:0009425">
    <property type="term" value="C:bacterial-type flagellum basal body"/>
    <property type="evidence" value="ECO:0007669"/>
    <property type="project" value="UniProtKB-SubCell"/>
</dbReference>
<comment type="function">
    <text evidence="1 10">Role in flagellar biosynthesis.</text>
</comment>
<evidence type="ECO:0000256" key="1">
    <source>
        <dbReference type="ARBA" id="ARBA00002578"/>
    </source>
</evidence>
<dbReference type="NCBIfam" id="TIGR01400">
    <property type="entry name" value="fliR"/>
    <property type="match status" value="1"/>
</dbReference>
<dbReference type="KEGG" id="trz:GWP43_03895"/>
<evidence type="ECO:0000256" key="6">
    <source>
        <dbReference type="ARBA" id="ARBA00022989"/>
    </source>
</evidence>
<organism evidence="11 12">
    <name type="scientific">Treponema vincentii</name>
    <dbReference type="NCBI Taxonomy" id="69710"/>
    <lineage>
        <taxon>Bacteria</taxon>
        <taxon>Pseudomonadati</taxon>
        <taxon>Spirochaetota</taxon>
        <taxon>Spirochaetia</taxon>
        <taxon>Spirochaetales</taxon>
        <taxon>Treponemataceae</taxon>
        <taxon>Treponema</taxon>
    </lineage>
</organism>
<feature type="transmembrane region" description="Helical" evidence="10">
    <location>
        <begin position="72"/>
        <end position="97"/>
    </location>
</feature>
<dbReference type="GO" id="GO:0044780">
    <property type="term" value="P:bacterial-type flagellum assembly"/>
    <property type="evidence" value="ECO:0007669"/>
    <property type="project" value="UniProtKB-UniRule"/>
</dbReference>
<dbReference type="Proteomes" id="UP000464374">
    <property type="component" value="Chromosome"/>
</dbReference>
<evidence type="ECO:0000313" key="11">
    <source>
        <dbReference type="EMBL" id="QHX42729.1"/>
    </source>
</evidence>
<dbReference type="Pfam" id="PF01311">
    <property type="entry name" value="Bac_export_1"/>
    <property type="match status" value="1"/>
</dbReference>
<feature type="transmembrane region" description="Helical" evidence="10">
    <location>
        <begin position="221"/>
        <end position="245"/>
    </location>
</feature>
<keyword evidence="5 10" id="KW-0812">Transmembrane</keyword>
<feature type="transmembrane region" description="Helical" evidence="10">
    <location>
        <begin position="41"/>
        <end position="60"/>
    </location>
</feature>
<dbReference type="EMBL" id="CP048020">
    <property type="protein sequence ID" value="QHX42729.1"/>
    <property type="molecule type" value="Genomic_DNA"/>
</dbReference>
<evidence type="ECO:0000256" key="8">
    <source>
        <dbReference type="ARBA" id="ARBA00023143"/>
    </source>
</evidence>
<sequence length="266" mass="29137">MDPNPFSFLLVKAPLFFLVCVRVFAMISTTPLLSTRAVPRIAKISLAGLIGFLVMPVAYGSPLDIQGFNLDYALLVVGEALLGVLTGFFISIIFASFSTAGQFFSYQMGFGVSEVYDALAQIENPLMGQFLNFIAVLIFLQIKGFQTLFLGGVLRSFQSINCFMFLQKRELISSFLVTNLSSLFLNAMMIAMPVMGTLFLVHVSMGLLSKAAPQMNLLSEGFPITILLTFFLLTVSLPFMANFFVRIMENGFAAFESLLIRAGGGI</sequence>
<evidence type="ECO:0000256" key="7">
    <source>
        <dbReference type="ARBA" id="ARBA00023136"/>
    </source>
</evidence>
<keyword evidence="6 10" id="KW-1133">Transmembrane helix</keyword>
<proteinExistence type="inferred from homology"/>